<dbReference type="Proteomes" id="UP000306192">
    <property type="component" value="Unassembled WGS sequence"/>
</dbReference>
<keyword evidence="1" id="KW-0472">Membrane</keyword>
<feature type="transmembrane region" description="Helical" evidence="1">
    <location>
        <begin position="136"/>
        <end position="155"/>
    </location>
</feature>
<feature type="transmembrane region" description="Helical" evidence="1">
    <location>
        <begin position="59"/>
        <end position="77"/>
    </location>
</feature>
<gene>
    <name evidence="2" type="ORF">D4765_03070</name>
</gene>
<dbReference type="AlphaFoldDB" id="A0A4T2C6S4"/>
<reference evidence="2 3" key="1">
    <citation type="journal article" date="2019" name="Microorganisms">
        <title>Systematic Affiliation and Genome Analysis of Subtercola vilae DB165(T) with Particular Emphasis on Cold Adaptation of an Isolate from a High-Altitude Cold Volcano Lake.</title>
        <authorList>
            <person name="Villalobos A.S."/>
            <person name="Wiese J."/>
            <person name="Imhoff J.F."/>
            <person name="Dorador C."/>
            <person name="Keller A."/>
            <person name="Hentschel U."/>
        </authorList>
    </citation>
    <scope>NUCLEOTIDE SEQUENCE [LARGE SCALE GENOMIC DNA]</scope>
    <source>
        <strain evidence="2 3">DB165</strain>
    </source>
</reference>
<organism evidence="2 3">
    <name type="scientific">Subtercola vilae</name>
    <dbReference type="NCBI Taxonomy" id="2056433"/>
    <lineage>
        <taxon>Bacteria</taxon>
        <taxon>Bacillati</taxon>
        <taxon>Actinomycetota</taxon>
        <taxon>Actinomycetes</taxon>
        <taxon>Micrococcales</taxon>
        <taxon>Microbacteriaceae</taxon>
        <taxon>Subtercola</taxon>
    </lineage>
</organism>
<protein>
    <submittedName>
        <fullName evidence="2">DUF1772 domain-containing protein</fullName>
    </submittedName>
</protein>
<keyword evidence="1" id="KW-0812">Transmembrane</keyword>
<accession>A0A4T2C6S4</accession>
<name>A0A4T2C6S4_9MICO</name>
<feature type="transmembrane region" description="Helical" evidence="1">
    <location>
        <begin position="6"/>
        <end position="30"/>
    </location>
</feature>
<sequence length="156" mass="16239">MNALVNSALIVALLGTALVFGTDAFSALVLQPALKRVDDPTLTSTMGNVHRYGDKRMPVPGVIGLIASAAAAVLLLLSGTLGGAIAAGLATLIWVTWLVLYVRISAPINRVLTAAADSHETPANARALQRDWDKIIWLRAALLGLAVLALALALIV</sequence>
<keyword evidence="3" id="KW-1185">Reference proteome</keyword>
<proteinExistence type="predicted"/>
<evidence type="ECO:0000313" key="2">
    <source>
        <dbReference type="EMBL" id="TIH40123.1"/>
    </source>
</evidence>
<evidence type="ECO:0000313" key="3">
    <source>
        <dbReference type="Proteomes" id="UP000306192"/>
    </source>
</evidence>
<evidence type="ECO:0000256" key="1">
    <source>
        <dbReference type="SAM" id="Phobius"/>
    </source>
</evidence>
<dbReference type="RefSeq" id="WP_136640757.1">
    <property type="nucleotide sequence ID" value="NZ_QYRT01000004.1"/>
</dbReference>
<dbReference type="EMBL" id="QYRT01000004">
    <property type="protein sequence ID" value="TIH40123.1"/>
    <property type="molecule type" value="Genomic_DNA"/>
</dbReference>
<dbReference type="OrthoDB" id="582955at2"/>
<comment type="caution">
    <text evidence="2">The sequence shown here is derived from an EMBL/GenBank/DDBJ whole genome shotgun (WGS) entry which is preliminary data.</text>
</comment>
<keyword evidence="1" id="KW-1133">Transmembrane helix</keyword>
<feature type="transmembrane region" description="Helical" evidence="1">
    <location>
        <begin position="83"/>
        <end position="102"/>
    </location>
</feature>